<feature type="domain" description="TonB-dependent receptor plug" evidence="16">
    <location>
        <begin position="112"/>
        <end position="219"/>
    </location>
</feature>
<dbReference type="PROSITE" id="PS52016">
    <property type="entry name" value="TONB_DEPENDENT_REC_3"/>
    <property type="match status" value="1"/>
</dbReference>
<evidence type="ECO:0000256" key="2">
    <source>
        <dbReference type="ARBA" id="ARBA00022448"/>
    </source>
</evidence>
<comment type="caution">
    <text evidence="17">The sequence shown here is derived from an EMBL/GenBank/DDBJ whole genome shotgun (WGS) entry which is preliminary data.</text>
</comment>
<dbReference type="RefSeq" id="WP_130544429.1">
    <property type="nucleotide sequence ID" value="NZ_SGXA01000006.1"/>
</dbReference>
<organism evidence="17 18">
    <name type="scientific">Pseudobacter ginsenosidimutans</name>
    <dbReference type="NCBI Taxonomy" id="661488"/>
    <lineage>
        <taxon>Bacteria</taxon>
        <taxon>Pseudomonadati</taxon>
        <taxon>Bacteroidota</taxon>
        <taxon>Chitinophagia</taxon>
        <taxon>Chitinophagales</taxon>
        <taxon>Chitinophagaceae</taxon>
        <taxon>Pseudobacter</taxon>
    </lineage>
</organism>
<dbReference type="InterPro" id="IPR008969">
    <property type="entry name" value="CarboxyPept-like_regulatory"/>
</dbReference>
<dbReference type="InterPro" id="IPR039426">
    <property type="entry name" value="TonB-dep_rcpt-like"/>
</dbReference>
<proteinExistence type="inferred from homology"/>
<dbReference type="GO" id="GO:0015344">
    <property type="term" value="F:siderophore uptake transmembrane transporter activity"/>
    <property type="evidence" value="ECO:0007669"/>
    <property type="project" value="TreeGrafter"/>
</dbReference>
<dbReference type="Pfam" id="PF07715">
    <property type="entry name" value="Plug"/>
    <property type="match status" value="1"/>
</dbReference>
<keyword evidence="8" id="KW-0406">Ion transport</keyword>
<accession>A0A4Q7MBP1</accession>
<evidence type="ECO:0000256" key="6">
    <source>
        <dbReference type="ARBA" id="ARBA00022729"/>
    </source>
</evidence>
<keyword evidence="18" id="KW-1185">Reference proteome</keyword>
<dbReference type="PANTHER" id="PTHR32552">
    <property type="entry name" value="FERRICHROME IRON RECEPTOR-RELATED"/>
    <property type="match status" value="1"/>
</dbReference>
<keyword evidence="2 12" id="KW-0813">Transport</keyword>
<keyword evidence="9 13" id="KW-0798">TonB box</keyword>
<evidence type="ECO:0000256" key="12">
    <source>
        <dbReference type="PROSITE-ProRule" id="PRU01360"/>
    </source>
</evidence>
<dbReference type="InterPro" id="IPR036942">
    <property type="entry name" value="Beta-barrel_TonB_sf"/>
</dbReference>
<feature type="domain" description="TonB-dependent receptor-like beta-barrel" evidence="15">
    <location>
        <begin position="311"/>
        <end position="731"/>
    </location>
</feature>
<dbReference type="Pfam" id="PF13620">
    <property type="entry name" value="CarboxypepD_reg"/>
    <property type="match status" value="1"/>
</dbReference>
<evidence type="ECO:0000256" key="11">
    <source>
        <dbReference type="ARBA" id="ARBA00023237"/>
    </source>
</evidence>
<sequence>MQKLFLGICYLLCSQWLTAQQISGKVTDLNSGAAVASATVELSNIATTTTNASGDFIFRKIRSGDYRIRISSIGYKAVDTTVAAGSNLEFKLQRLNLFMQPVEVRAIQAGDKSPFTKTNLSKKEIEKLNLGQDIPFVLNQTPSAVVSSDAGTGIGYTGIRIRGTDATRINVTLNGIPYNDAESQGTFFVNLPDFTSSVNNIQVQRGVGTSSNGGTAFGATINLSTNEVNTQAYGELNNSAGSFNTWKHTVKAGTGLINNHWTVDARLSKVSSDGYVERASSDLRAFYISGAYIAEKTSVRLNVFSGKEKTYQSWYGVSDEDLKTNRRINYAGMEKPGAPYDNQTDNFQQDHYQLFINHQFNPRLTVNTAVFLTKGAGYYEEYKAEQAFKEYKMPDFVSGGETFETTDLIRQLHLKNDFYGQIFSVQYKTEKDQLTVGGGWNRFDNHHFGQVMWAGMGIPYKHRWYDLTAYKTDVNGYAKYSRKLSTAFEAFADIQYRRVLYQMNGYRKTPDAVVRETYNFVNPKAGITYTKDDYFSYLSYSMGSKEPNRNDFEANLGQDLKPEKLHDLELGFEKRNNKLSYGATLYYMLYKDQLVLTGNINDVGEYLRANVPDSYRMGIELQARNRFTQWLQASANLTLSNNKIRNYGDEKKTTDIAFSPNVVGGAVITFLPLKDLEISLPAKYVGRQYLTNNSRKENSLEEFYVQDAKVAYTLRKLLFKETTIAFQVNNVFDRMYTPNGYTYSMDDGAGGLAVVNNYFPMAGTNFLVALQIKL</sequence>
<evidence type="ECO:0000256" key="9">
    <source>
        <dbReference type="ARBA" id="ARBA00023077"/>
    </source>
</evidence>
<dbReference type="SUPFAM" id="SSF49464">
    <property type="entry name" value="Carboxypeptidase regulatory domain-like"/>
    <property type="match status" value="1"/>
</dbReference>
<keyword evidence="6 14" id="KW-0732">Signal</keyword>
<evidence type="ECO:0000256" key="8">
    <source>
        <dbReference type="ARBA" id="ARBA00023065"/>
    </source>
</evidence>
<keyword evidence="3 12" id="KW-1134">Transmembrane beta strand</keyword>
<evidence type="ECO:0000256" key="14">
    <source>
        <dbReference type="SAM" id="SignalP"/>
    </source>
</evidence>
<feature type="chain" id="PRO_5020544193" evidence="14">
    <location>
        <begin position="20"/>
        <end position="774"/>
    </location>
</feature>
<dbReference type="PANTHER" id="PTHR32552:SF68">
    <property type="entry name" value="FERRICHROME OUTER MEMBRANE TRANSPORTER_PHAGE RECEPTOR"/>
    <property type="match status" value="1"/>
</dbReference>
<evidence type="ECO:0000256" key="7">
    <source>
        <dbReference type="ARBA" id="ARBA00023004"/>
    </source>
</evidence>
<dbReference type="SUPFAM" id="SSF56935">
    <property type="entry name" value="Porins"/>
    <property type="match status" value="1"/>
</dbReference>
<evidence type="ECO:0000256" key="13">
    <source>
        <dbReference type="RuleBase" id="RU003357"/>
    </source>
</evidence>
<dbReference type="InterPro" id="IPR012910">
    <property type="entry name" value="Plug_dom"/>
</dbReference>
<evidence type="ECO:0000259" key="15">
    <source>
        <dbReference type="Pfam" id="PF00593"/>
    </source>
</evidence>
<evidence type="ECO:0000256" key="3">
    <source>
        <dbReference type="ARBA" id="ARBA00022452"/>
    </source>
</evidence>
<evidence type="ECO:0000313" key="17">
    <source>
        <dbReference type="EMBL" id="RZS65201.1"/>
    </source>
</evidence>
<dbReference type="GO" id="GO:0009279">
    <property type="term" value="C:cell outer membrane"/>
    <property type="evidence" value="ECO:0007669"/>
    <property type="project" value="UniProtKB-SubCell"/>
</dbReference>
<dbReference type="Gene3D" id="2.60.40.1120">
    <property type="entry name" value="Carboxypeptidase-like, regulatory domain"/>
    <property type="match status" value="1"/>
</dbReference>
<evidence type="ECO:0000256" key="5">
    <source>
        <dbReference type="ARBA" id="ARBA00022692"/>
    </source>
</evidence>
<dbReference type="Gene3D" id="2.170.130.10">
    <property type="entry name" value="TonB-dependent receptor, plug domain"/>
    <property type="match status" value="1"/>
</dbReference>
<evidence type="ECO:0000259" key="16">
    <source>
        <dbReference type="Pfam" id="PF07715"/>
    </source>
</evidence>
<evidence type="ECO:0000256" key="4">
    <source>
        <dbReference type="ARBA" id="ARBA00022496"/>
    </source>
</evidence>
<comment type="similarity">
    <text evidence="12 13">Belongs to the TonB-dependent receptor family.</text>
</comment>
<evidence type="ECO:0000313" key="18">
    <source>
        <dbReference type="Proteomes" id="UP000293874"/>
    </source>
</evidence>
<dbReference type="Proteomes" id="UP000293874">
    <property type="component" value="Unassembled WGS sequence"/>
</dbReference>
<keyword evidence="11 12" id="KW-0998">Cell outer membrane</keyword>
<dbReference type="Gene3D" id="2.40.170.20">
    <property type="entry name" value="TonB-dependent receptor, beta-barrel domain"/>
    <property type="match status" value="1"/>
</dbReference>
<keyword evidence="17" id="KW-0675">Receptor</keyword>
<dbReference type="InterPro" id="IPR000531">
    <property type="entry name" value="Beta-barrel_TonB"/>
</dbReference>
<name>A0A4Q7MBP1_9BACT</name>
<comment type="subcellular location">
    <subcellularLocation>
        <location evidence="1 12">Cell outer membrane</location>
        <topology evidence="1 12">Multi-pass membrane protein</topology>
    </subcellularLocation>
</comment>
<feature type="signal peptide" evidence="14">
    <location>
        <begin position="1"/>
        <end position="19"/>
    </location>
</feature>
<gene>
    <name evidence="17" type="ORF">EV199_5958</name>
</gene>
<dbReference type="Pfam" id="PF00593">
    <property type="entry name" value="TonB_dep_Rec_b-barrel"/>
    <property type="match status" value="1"/>
</dbReference>
<dbReference type="AlphaFoldDB" id="A0A4Q7MBP1"/>
<evidence type="ECO:0000256" key="1">
    <source>
        <dbReference type="ARBA" id="ARBA00004571"/>
    </source>
</evidence>
<keyword evidence="5 12" id="KW-0812">Transmembrane</keyword>
<evidence type="ECO:0000256" key="10">
    <source>
        <dbReference type="ARBA" id="ARBA00023136"/>
    </source>
</evidence>
<keyword evidence="4" id="KW-0410">Iron transport</keyword>
<dbReference type="InterPro" id="IPR037066">
    <property type="entry name" value="Plug_dom_sf"/>
</dbReference>
<keyword evidence="10 12" id="KW-0472">Membrane</keyword>
<dbReference type="EMBL" id="SGXA01000006">
    <property type="protein sequence ID" value="RZS65201.1"/>
    <property type="molecule type" value="Genomic_DNA"/>
</dbReference>
<keyword evidence="7" id="KW-0408">Iron</keyword>
<protein>
    <submittedName>
        <fullName evidence="17">Iron complex outermembrane receptor protein</fullName>
    </submittedName>
</protein>
<reference evidence="17 18" key="1">
    <citation type="submission" date="2019-02" db="EMBL/GenBank/DDBJ databases">
        <title>Genomic Encyclopedia of Type Strains, Phase IV (KMG-IV): sequencing the most valuable type-strain genomes for metagenomic binning, comparative biology and taxonomic classification.</title>
        <authorList>
            <person name="Goeker M."/>
        </authorList>
    </citation>
    <scope>NUCLEOTIDE SEQUENCE [LARGE SCALE GENOMIC DNA]</scope>
    <source>
        <strain evidence="17 18">DSM 18116</strain>
    </source>
</reference>